<proteinExistence type="inferred from homology"/>
<feature type="signal peptide" evidence="9">
    <location>
        <begin position="1"/>
        <end position="25"/>
    </location>
</feature>
<keyword evidence="3 11" id="KW-0378">Hydrolase</keyword>
<reference evidence="11 12" key="1">
    <citation type="submission" date="2018-08" db="EMBL/GenBank/DDBJ databases">
        <title>Genome sequence of Marinobacter flavimaris KCTC 12185.</title>
        <authorList>
            <person name="Chun J."/>
            <person name="Kim B.-Y."/>
            <person name="Choi S.-B."/>
            <person name="Kwak M.-J."/>
        </authorList>
    </citation>
    <scope>NUCLEOTIDE SEQUENCE [LARGE SCALE GENOMIC DNA]</scope>
    <source>
        <strain evidence="11 12">KCTC 12185</strain>
    </source>
</reference>
<protein>
    <recommendedName>
        <fullName evidence="7">Linear primary-alkylsulfatase</fullName>
        <ecNumber evidence="6">3.1.6.21</ecNumber>
    </recommendedName>
    <alternativeName>
        <fullName evidence="8">Type III linear primary-alkylsulfatase</fullName>
    </alternativeName>
</protein>
<keyword evidence="4" id="KW-0862">Zinc</keyword>
<sequence>MLPLFKKAMLTAFGAGLLFPMIAQAETSKPATDVTAQLNQAVLNELPFSDTRSFEDARRGFLGALPDGRVLDNEGHVAWDMAPYAFLQADAAPDSVNPSLWRMAQLNAIHGLFEVVEGMYQVRNMDLSNMTIIEGDSGLIIIDPLLTPATARAGLELYYQHRTKKPVVAVLYTHNHADHFGGVKGVVNEEDVRAGKVRIYAPEGFMEHAIAENVIAGNAMTRRATYQFGAGLTPGVRGHVDTGLGKALGSGGLSLIAPTDTVPDNANLTIDGIEIEFQMAHGTEAESEMMMYFPQFRVLNTAEITSQHLHNIYTIRGAAIRDASSWSRFIDKVLVRFADRTDILVAQHHWPIWNPEDITHFLEVQRDLYKHIHDQTVRMMNRGMLPGDIAENLQLPESLNQEWSARGYYGTVSHNARGVYQRYMGWYDANPANLNPLPPREESRRTIDYMGGEAEVLRKAREDFADGDYRWVASVMRDLVYANPENREARELGADALEQLGYQAEAGTWRSAYLVGAHELRHGLITPKHVGLQPDLMQALQTSMFFDSMAVRIDPEKAAGEHLVINWSITDQGEDYRLNLQNATLTHRSGELDERAHASVSMPRAVLDNILLQKTSFPEAVESGEIQVEGAVDAFFGLLQMLEQPAANFSIIEPVGEQP</sequence>
<dbReference type="GO" id="GO:0046983">
    <property type="term" value="F:protein dimerization activity"/>
    <property type="evidence" value="ECO:0007669"/>
    <property type="project" value="InterPro"/>
</dbReference>
<dbReference type="Gene3D" id="3.30.1050.10">
    <property type="entry name" value="SCP2 sterol-binding domain"/>
    <property type="match status" value="1"/>
</dbReference>
<dbReference type="RefSeq" id="WP_104270545.1">
    <property type="nucleotide sequence ID" value="NZ_PSSW01000003.1"/>
</dbReference>
<keyword evidence="12" id="KW-1185">Reference proteome</keyword>
<dbReference type="SMART" id="SM00849">
    <property type="entry name" value="Lactamase_B"/>
    <property type="match status" value="1"/>
</dbReference>
<evidence type="ECO:0000256" key="9">
    <source>
        <dbReference type="SAM" id="SignalP"/>
    </source>
</evidence>
<comment type="similarity">
    <text evidence="5">Belongs to the metallo-beta-lactamase superfamily. Type III sulfatase family.</text>
</comment>
<dbReference type="InterPro" id="IPR038536">
    <property type="entry name" value="Alkyl/aryl-sulf_dimr_sf"/>
</dbReference>
<dbReference type="InterPro" id="IPR029229">
    <property type="entry name" value="Alkyl_sulf_C"/>
</dbReference>
<dbReference type="InterPro" id="IPR044097">
    <property type="entry name" value="Bds1/SdsA1_MBL-fold"/>
</dbReference>
<comment type="caution">
    <text evidence="11">The sequence shown here is derived from an EMBL/GenBank/DDBJ whole genome shotgun (WGS) entry which is preliminary data.</text>
</comment>
<organism evidence="11 12">
    <name type="scientific">Marinobacter flavimaris</name>
    <dbReference type="NCBI Taxonomy" id="262076"/>
    <lineage>
        <taxon>Bacteria</taxon>
        <taxon>Pseudomonadati</taxon>
        <taxon>Pseudomonadota</taxon>
        <taxon>Gammaproteobacteria</taxon>
        <taxon>Pseudomonadales</taxon>
        <taxon>Marinobacteraceae</taxon>
        <taxon>Marinobacter</taxon>
    </lineage>
</organism>
<dbReference type="SUPFAM" id="SSF56281">
    <property type="entry name" value="Metallo-hydrolase/oxidoreductase"/>
    <property type="match status" value="1"/>
</dbReference>
<dbReference type="Gene3D" id="1.25.40.880">
    <property type="entry name" value="Alkyl sulfatase, dimerisation domain"/>
    <property type="match status" value="1"/>
</dbReference>
<evidence type="ECO:0000313" key="11">
    <source>
        <dbReference type="EMBL" id="RDU41229.1"/>
    </source>
</evidence>
<accession>A0A3D8H4E7</accession>
<dbReference type="EC" id="3.1.6.21" evidence="6"/>
<dbReference type="Proteomes" id="UP000256431">
    <property type="component" value="Unassembled WGS sequence"/>
</dbReference>
<comment type="cofactor">
    <cofactor evidence="1">
        <name>Zn(2+)</name>
        <dbReference type="ChEBI" id="CHEBI:29105"/>
    </cofactor>
</comment>
<keyword evidence="2" id="KW-0479">Metal-binding</keyword>
<dbReference type="Pfam" id="PF14864">
    <property type="entry name" value="Alkyl_sulf_C"/>
    <property type="match status" value="1"/>
</dbReference>
<evidence type="ECO:0000256" key="1">
    <source>
        <dbReference type="ARBA" id="ARBA00001947"/>
    </source>
</evidence>
<name>A0A3D8H4E7_9GAMM</name>
<evidence type="ECO:0000256" key="4">
    <source>
        <dbReference type="ARBA" id="ARBA00022833"/>
    </source>
</evidence>
<dbReference type="FunFam" id="3.60.15.30:FF:000001">
    <property type="entry name" value="Alkyl/aryl-sulfatase BDS1"/>
    <property type="match status" value="1"/>
</dbReference>
<dbReference type="InterPro" id="IPR052195">
    <property type="entry name" value="Bact_Alkyl/Aryl-Sulfatase"/>
</dbReference>
<evidence type="ECO:0000256" key="6">
    <source>
        <dbReference type="ARBA" id="ARBA00066568"/>
    </source>
</evidence>
<dbReference type="Gene3D" id="3.60.15.30">
    <property type="entry name" value="Metallo-beta-lactamase domain"/>
    <property type="match status" value="1"/>
</dbReference>
<dbReference type="FunFam" id="1.25.40.880:FF:000001">
    <property type="entry name" value="SDS hydrolase SdsA1"/>
    <property type="match status" value="1"/>
</dbReference>
<dbReference type="EMBL" id="QRDH01000003">
    <property type="protein sequence ID" value="RDU41229.1"/>
    <property type="molecule type" value="Genomic_DNA"/>
</dbReference>
<evidence type="ECO:0000256" key="3">
    <source>
        <dbReference type="ARBA" id="ARBA00022801"/>
    </source>
</evidence>
<dbReference type="CDD" id="cd07710">
    <property type="entry name" value="arylsulfatase_Sdsa1-like_MBL-fold"/>
    <property type="match status" value="1"/>
</dbReference>
<gene>
    <name evidence="11" type="ORF">DXI23_07440</name>
</gene>
<dbReference type="Pfam" id="PF00753">
    <property type="entry name" value="Lactamase_B"/>
    <property type="match status" value="1"/>
</dbReference>
<evidence type="ECO:0000256" key="2">
    <source>
        <dbReference type="ARBA" id="ARBA00022723"/>
    </source>
</evidence>
<evidence type="ECO:0000259" key="10">
    <source>
        <dbReference type="SMART" id="SM00849"/>
    </source>
</evidence>
<dbReference type="AlphaFoldDB" id="A0A3D8H4E7"/>
<dbReference type="InterPro" id="IPR029228">
    <property type="entry name" value="Alkyl_sulf_dimr"/>
</dbReference>
<dbReference type="GO" id="GO:0046872">
    <property type="term" value="F:metal ion binding"/>
    <property type="evidence" value="ECO:0007669"/>
    <property type="project" value="UniProtKB-KW"/>
</dbReference>
<dbReference type="InterPro" id="IPR001279">
    <property type="entry name" value="Metallo-B-lactamas"/>
</dbReference>
<evidence type="ECO:0000313" key="12">
    <source>
        <dbReference type="Proteomes" id="UP000256431"/>
    </source>
</evidence>
<dbReference type="InterPro" id="IPR036527">
    <property type="entry name" value="SCP2_sterol-bd_dom_sf"/>
</dbReference>
<dbReference type="GO" id="GO:0018909">
    <property type="term" value="P:dodecyl sulfate metabolic process"/>
    <property type="evidence" value="ECO:0007669"/>
    <property type="project" value="InterPro"/>
</dbReference>
<dbReference type="Pfam" id="PF14863">
    <property type="entry name" value="Alkyl_sulf_dimr"/>
    <property type="match status" value="1"/>
</dbReference>
<feature type="chain" id="PRO_5017733820" description="Linear primary-alkylsulfatase" evidence="9">
    <location>
        <begin position="26"/>
        <end position="659"/>
    </location>
</feature>
<evidence type="ECO:0000256" key="5">
    <source>
        <dbReference type="ARBA" id="ARBA00033751"/>
    </source>
</evidence>
<dbReference type="PANTHER" id="PTHR43223:SF1">
    <property type="entry name" value="ALKYL_ARYL-SULFATASE BDS1"/>
    <property type="match status" value="1"/>
</dbReference>
<evidence type="ECO:0000256" key="7">
    <source>
        <dbReference type="ARBA" id="ARBA00068034"/>
    </source>
</evidence>
<feature type="domain" description="Metallo-beta-lactamase" evidence="10">
    <location>
        <begin position="127"/>
        <end position="348"/>
    </location>
</feature>
<keyword evidence="9" id="KW-0732">Signal</keyword>
<evidence type="ECO:0000256" key="8">
    <source>
        <dbReference type="ARBA" id="ARBA00075789"/>
    </source>
</evidence>
<dbReference type="InterPro" id="IPR036866">
    <property type="entry name" value="RibonucZ/Hydroxyglut_hydro"/>
</dbReference>
<dbReference type="GO" id="GO:0018741">
    <property type="term" value="F:linear primary-alkylsulfatase activity"/>
    <property type="evidence" value="ECO:0007669"/>
    <property type="project" value="UniProtKB-EC"/>
</dbReference>
<dbReference type="PANTHER" id="PTHR43223">
    <property type="entry name" value="ALKYL/ARYL-SULFATASE"/>
    <property type="match status" value="1"/>
</dbReference>
<dbReference type="SUPFAM" id="SSF55718">
    <property type="entry name" value="SCP-like"/>
    <property type="match status" value="1"/>
</dbReference>